<evidence type="ECO:0000313" key="2">
    <source>
        <dbReference type="EMBL" id="GMF47595.1"/>
    </source>
</evidence>
<name>A0A9W6XXX5_9STRA</name>
<accession>A0A9W6XXX5</accession>
<reference evidence="2" key="1">
    <citation type="submission" date="2023-04" db="EMBL/GenBank/DDBJ databases">
        <title>Phytophthora fragariaefolia NBRC 109709.</title>
        <authorList>
            <person name="Ichikawa N."/>
            <person name="Sato H."/>
            <person name="Tonouchi N."/>
        </authorList>
    </citation>
    <scope>NUCLEOTIDE SEQUENCE</scope>
    <source>
        <strain evidence="2">NBRC 109709</strain>
    </source>
</reference>
<dbReference type="Proteomes" id="UP001165121">
    <property type="component" value="Unassembled WGS sequence"/>
</dbReference>
<evidence type="ECO:0000313" key="3">
    <source>
        <dbReference type="Proteomes" id="UP001165121"/>
    </source>
</evidence>
<sequence length="156" mass="17782">MGNDSLTSSAYYLGGIRFLLPDDGWSTETKAESKSDEDVLVQFVVRTESVQQSLNSRNAELEDGFAVEQLMATDRSSKRCTFMQESLKAAGMHSSQPHRLKRRKELSTADRKTISEKKPVKHHERKPCKKPVDIQRNSELLAPIKSGRWQRLHLVQ</sequence>
<comment type="caution">
    <text evidence="2">The sequence shown here is derived from an EMBL/GenBank/DDBJ whole genome shotgun (WGS) entry which is preliminary data.</text>
</comment>
<dbReference type="EMBL" id="BSXT01002170">
    <property type="protein sequence ID" value="GMF47595.1"/>
    <property type="molecule type" value="Genomic_DNA"/>
</dbReference>
<evidence type="ECO:0000256" key="1">
    <source>
        <dbReference type="SAM" id="MobiDB-lite"/>
    </source>
</evidence>
<feature type="region of interest" description="Disordered" evidence="1">
    <location>
        <begin position="88"/>
        <end position="135"/>
    </location>
</feature>
<protein>
    <submittedName>
        <fullName evidence="2">Unnamed protein product</fullName>
    </submittedName>
</protein>
<feature type="compositionally biased region" description="Basic and acidic residues" evidence="1">
    <location>
        <begin position="105"/>
        <end position="118"/>
    </location>
</feature>
<gene>
    <name evidence="2" type="ORF">Pfra01_001805000</name>
</gene>
<dbReference type="AlphaFoldDB" id="A0A9W6XXX5"/>
<feature type="compositionally biased region" description="Basic residues" evidence="1">
    <location>
        <begin position="119"/>
        <end position="129"/>
    </location>
</feature>
<organism evidence="2 3">
    <name type="scientific">Phytophthora fragariaefolia</name>
    <dbReference type="NCBI Taxonomy" id="1490495"/>
    <lineage>
        <taxon>Eukaryota</taxon>
        <taxon>Sar</taxon>
        <taxon>Stramenopiles</taxon>
        <taxon>Oomycota</taxon>
        <taxon>Peronosporomycetes</taxon>
        <taxon>Peronosporales</taxon>
        <taxon>Peronosporaceae</taxon>
        <taxon>Phytophthora</taxon>
    </lineage>
</organism>
<keyword evidence="3" id="KW-1185">Reference proteome</keyword>
<proteinExistence type="predicted"/>